<evidence type="ECO:0000256" key="11">
    <source>
        <dbReference type="NCBIfam" id="TIGR01357"/>
    </source>
</evidence>
<feature type="binding site" evidence="10">
    <location>
        <position position="183"/>
    </location>
    <ligand>
        <name>Zn(2+)</name>
        <dbReference type="ChEBI" id="CHEBI:29105"/>
    </ligand>
</feature>
<dbReference type="EC" id="4.2.3.4" evidence="10 11"/>
<name>A0A410P444_VELA1</name>
<dbReference type="InterPro" id="IPR056179">
    <property type="entry name" value="DHQS_C"/>
</dbReference>
<feature type="binding site" evidence="10">
    <location>
        <position position="150"/>
    </location>
    <ligand>
        <name>NAD(+)</name>
        <dbReference type="ChEBI" id="CHEBI:57540"/>
    </ligand>
</feature>
<dbReference type="GO" id="GO:0003856">
    <property type="term" value="F:3-dehydroquinate synthase activity"/>
    <property type="evidence" value="ECO:0007669"/>
    <property type="project" value="UniProtKB-UniRule"/>
</dbReference>
<dbReference type="PIRSF" id="PIRSF001455">
    <property type="entry name" value="DHQ_synth"/>
    <property type="match status" value="1"/>
</dbReference>
<keyword evidence="5 10" id="KW-0547">Nucleotide-binding</keyword>
<feature type="domain" description="3-dehydroquinate synthase N-terminal" evidence="13">
    <location>
        <begin position="67"/>
        <end position="178"/>
    </location>
</feature>
<dbReference type="KEGG" id="vai:BU251_03705"/>
<dbReference type="InterPro" id="IPR050071">
    <property type="entry name" value="Dehydroquinate_synthase"/>
</dbReference>
<dbReference type="Proteomes" id="UP000287243">
    <property type="component" value="Chromosome"/>
</dbReference>
<keyword evidence="9 10" id="KW-0170">Cobalt</keyword>
<evidence type="ECO:0000313" key="16">
    <source>
        <dbReference type="Proteomes" id="UP000287243"/>
    </source>
</evidence>
<evidence type="ECO:0000259" key="13">
    <source>
        <dbReference type="Pfam" id="PF01761"/>
    </source>
</evidence>
<keyword evidence="8 10" id="KW-0456">Lyase</keyword>
<evidence type="ECO:0000256" key="2">
    <source>
        <dbReference type="ARBA" id="ARBA00001947"/>
    </source>
</evidence>
<dbReference type="GO" id="GO:0000166">
    <property type="term" value="F:nucleotide binding"/>
    <property type="evidence" value="ECO:0007669"/>
    <property type="project" value="UniProtKB-KW"/>
</dbReference>
<dbReference type="Gene3D" id="1.20.1090.10">
    <property type="entry name" value="Dehydroquinate synthase-like - alpha domain"/>
    <property type="match status" value="1"/>
</dbReference>
<evidence type="ECO:0000256" key="8">
    <source>
        <dbReference type="ARBA" id="ARBA00023239"/>
    </source>
</evidence>
<accession>A0A410P444</accession>
<dbReference type="UniPathway" id="UPA00053">
    <property type="reaction ID" value="UER00085"/>
</dbReference>
<organism evidence="15 16">
    <name type="scientific">Velamenicoccus archaeovorus</name>
    <dbReference type="NCBI Taxonomy" id="1930593"/>
    <lineage>
        <taxon>Bacteria</taxon>
        <taxon>Pseudomonadati</taxon>
        <taxon>Candidatus Omnitrophota</taxon>
        <taxon>Candidatus Velamenicoccus</taxon>
    </lineage>
</organism>
<comment type="similarity">
    <text evidence="10">Belongs to the sugar phosphate cyclases superfamily. Dehydroquinate synthase family.</text>
</comment>
<dbReference type="Pfam" id="PF01761">
    <property type="entry name" value="DHQ_synthase"/>
    <property type="match status" value="1"/>
</dbReference>
<evidence type="ECO:0000256" key="5">
    <source>
        <dbReference type="ARBA" id="ARBA00022741"/>
    </source>
</evidence>
<dbReference type="PANTHER" id="PTHR43622:SF1">
    <property type="entry name" value="3-DEHYDROQUINATE SYNTHASE"/>
    <property type="match status" value="1"/>
</dbReference>
<dbReference type="SUPFAM" id="SSF56796">
    <property type="entry name" value="Dehydroquinate synthase-like"/>
    <property type="match status" value="1"/>
</dbReference>
<evidence type="ECO:0000256" key="7">
    <source>
        <dbReference type="ARBA" id="ARBA00023027"/>
    </source>
</evidence>
<evidence type="ECO:0000256" key="3">
    <source>
        <dbReference type="ARBA" id="ARBA00003485"/>
    </source>
</evidence>
<feature type="domain" description="3-dehydroquinate synthase C-terminal" evidence="14">
    <location>
        <begin position="180"/>
        <end position="322"/>
    </location>
</feature>
<dbReference type="EMBL" id="CP019384">
    <property type="protein sequence ID" value="QAT16900.1"/>
    <property type="molecule type" value="Genomic_DNA"/>
</dbReference>
<comment type="caution">
    <text evidence="10">Lacks conserved residue(s) required for the propagation of feature annotation.</text>
</comment>
<feature type="binding site" evidence="10">
    <location>
        <position position="263"/>
    </location>
    <ligand>
        <name>Zn(2+)</name>
        <dbReference type="ChEBI" id="CHEBI:29105"/>
    </ligand>
</feature>
<dbReference type="GO" id="GO:0005737">
    <property type="term" value="C:cytoplasm"/>
    <property type="evidence" value="ECO:0007669"/>
    <property type="project" value="UniProtKB-SubCell"/>
</dbReference>
<dbReference type="AlphaFoldDB" id="A0A410P444"/>
<evidence type="ECO:0000256" key="9">
    <source>
        <dbReference type="ARBA" id="ARBA00023285"/>
    </source>
</evidence>
<comment type="catalytic activity">
    <reaction evidence="10">
        <text>7-phospho-2-dehydro-3-deoxy-D-arabino-heptonate = 3-dehydroquinate + phosphate</text>
        <dbReference type="Rhea" id="RHEA:21968"/>
        <dbReference type="ChEBI" id="CHEBI:32364"/>
        <dbReference type="ChEBI" id="CHEBI:43474"/>
        <dbReference type="ChEBI" id="CHEBI:58394"/>
        <dbReference type="EC" id="4.2.3.4"/>
    </reaction>
</comment>
<keyword evidence="10" id="KW-0057">Aromatic amino acid biosynthesis</keyword>
<gene>
    <name evidence="10" type="primary">aroB</name>
    <name evidence="15" type="ORF">BU251_03705</name>
</gene>
<dbReference type="GO" id="GO:0009073">
    <property type="term" value="P:aromatic amino acid family biosynthetic process"/>
    <property type="evidence" value="ECO:0007669"/>
    <property type="project" value="UniProtKB-KW"/>
</dbReference>
<comment type="cofactor">
    <cofactor evidence="2">
        <name>Zn(2+)</name>
        <dbReference type="ChEBI" id="CHEBI:29105"/>
    </cofactor>
</comment>
<dbReference type="Gene3D" id="3.40.50.1970">
    <property type="match status" value="1"/>
</dbReference>
<evidence type="ECO:0000256" key="12">
    <source>
        <dbReference type="SAM" id="Phobius"/>
    </source>
</evidence>
<dbReference type="InterPro" id="IPR016037">
    <property type="entry name" value="DHQ_synth_AroB"/>
</dbReference>
<keyword evidence="10" id="KW-0963">Cytoplasm</keyword>
<keyword evidence="6 10" id="KW-0862">Zinc</keyword>
<evidence type="ECO:0000256" key="10">
    <source>
        <dbReference type="HAMAP-Rule" id="MF_00110"/>
    </source>
</evidence>
<comment type="cofactor">
    <cofactor evidence="1 10">
        <name>NAD(+)</name>
        <dbReference type="ChEBI" id="CHEBI:57540"/>
    </cofactor>
</comment>
<dbReference type="Pfam" id="PF24621">
    <property type="entry name" value="DHQS_C"/>
    <property type="match status" value="1"/>
</dbReference>
<dbReference type="GO" id="GO:0009423">
    <property type="term" value="P:chorismate biosynthetic process"/>
    <property type="evidence" value="ECO:0007669"/>
    <property type="project" value="UniProtKB-UniRule"/>
</dbReference>
<feature type="transmembrane region" description="Helical" evidence="12">
    <location>
        <begin position="96"/>
        <end position="117"/>
    </location>
</feature>
<dbReference type="InterPro" id="IPR030963">
    <property type="entry name" value="DHQ_synth_fam"/>
</dbReference>
<dbReference type="FunFam" id="3.40.50.1970:FF:000007">
    <property type="entry name" value="Pentafunctional AROM polypeptide"/>
    <property type="match status" value="1"/>
</dbReference>
<evidence type="ECO:0000256" key="4">
    <source>
        <dbReference type="ARBA" id="ARBA00022723"/>
    </source>
</evidence>
<dbReference type="CDD" id="cd08195">
    <property type="entry name" value="DHQS"/>
    <property type="match status" value="1"/>
</dbReference>
<comment type="function">
    <text evidence="3 10">Catalyzes the conversion of 3-deoxy-D-arabino-heptulosonate 7-phosphate (DAHP) to dehydroquinate (DHQ).</text>
</comment>
<dbReference type="RefSeq" id="WP_128699540.1">
    <property type="nucleotide sequence ID" value="NZ_CP019384.1"/>
</dbReference>
<evidence type="ECO:0000256" key="6">
    <source>
        <dbReference type="ARBA" id="ARBA00022833"/>
    </source>
</evidence>
<dbReference type="HAMAP" id="MF_00110">
    <property type="entry name" value="DHQ_synthase"/>
    <property type="match status" value="1"/>
</dbReference>
<keyword evidence="4 10" id="KW-0479">Metal-binding</keyword>
<dbReference type="InterPro" id="IPR030960">
    <property type="entry name" value="DHQS/DOIS_N"/>
</dbReference>
<comment type="cofactor">
    <cofactor evidence="10">
        <name>Co(2+)</name>
        <dbReference type="ChEBI" id="CHEBI:48828"/>
    </cofactor>
    <cofactor evidence="10">
        <name>Zn(2+)</name>
        <dbReference type="ChEBI" id="CHEBI:29105"/>
    </cofactor>
    <text evidence="10">Binds 1 divalent metal cation per subunit. Can use either Co(2+) or Zn(2+).</text>
</comment>
<sequence>MKTIKVVLGSGSYNIYVGKNILKHMERLAKNAGLPGRGVIISTPPILKLFEKKVKKTSGGILLRFLAIPDTEKSKNANLALKIIEKILPFDKSRGVFLAALGGGVAGDLTGFVAAIYKRGIPYIQIPTSLLAQVDSSIGGKTAVDTRCGKNLIGAFYQPRFVLADTGLLTTLPKKELMAGLSEAVKYGLIKDPDLYRWIARNAGKLLKRHPGCLEHLVCRCADIKARVVGRDERDTKDIRIILNFGHTIGHAVEAASDFSLSHGLSVAIGMACACDMSAALGLLDKKERDDVVTLLTTIGLPTNIPKKILRRTMQALAHDKKFREGKNRFVLLKRIGETQIVENIPTDIIRKVLLGRLS</sequence>
<dbReference type="NCBIfam" id="TIGR01357">
    <property type="entry name" value="aroB"/>
    <property type="match status" value="1"/>
</dbReference>
<evidence type="ECO:0000259" key="14">
    <source>
        <dbReference type="Pfam" id="PF24621"/>
    </source>
</evidence>
<dbReference type="PANTHER" id="PTHR43622">
    <property type="entry name" value="3-DEHYDROQUINATE SYNTHASE"/>
    <property type="match status" value="1"/>
</dbReference>
<keyword evidence="12" id="KW-0812">Transmembrane</keyword>
<keyword evidence="10" id="KW-0028">Amino-acid biosynthesis</keyword>
<dbReference type="GO" id="GO:0046872">
    <property type="term" value="F:metal ion binding"/>
    <property type="evidence" value="ECO:0007669"/>
    <property type="project" value="UniProtKB-KW"/>
</dbReference>
<dbReference type="OrthoDB" id="9806583at2"/>
<keyword evidence="12" id="KW-1133">Transmembrane helix</keyword>
<dbReference type="GO" id="GO:0008652">
    <property type="term" value="P:amino acid biosynthetic process"/>
    <property type="evidence" value="ECO:0007669"/>
    <property type="project" value="UniProtKB-KW"/>
</dbReference>
<keyword evidence="16" id="KW-1185">Reference proteome</keyword>
<comment type="subcellular location">
    <subcellularLocation>
        <location evidence="10">Cytoplasm</location>
    </subcellularLocation>
</comment>
<keyword evidence="12" id="KW-0472">Membrane</keyword>
<proteinExistence type="inferred from homology"/>
<feature type="binding site" evidence="10">
    <location>
        <position position="247"/>
    </location>
    <ligand>
        <name>Zn(2+)</name>
        <dbReference type="ChEBI" id="CHEBI:29105"/>
    </ligand>
</feature>
<comment type="pathway">
    <text evidence="10">Metabolic intermediate biosynthesis; chorismate biosynthesis; chorismate from D-erythrose 4-phosphate and phosphoenolpyruvate: step 2/7.</text>
</comment>
<evidence type="ECO:0000256" key="1">
    <source>
        <dbReference type="ARBA" id="ARBA00001911"/>
    </source>
</evidence>
<reference evidence="15 16" key="1">
    <citation type="submission" date="2017-01" db="EMBL/GenBank/DDBJ databases">
        <title>First insights into the biology of 'candidatus Vampirococcus archaeovorus'.</title>
        <authorList>
            <person name="Kizina J."/>
            <person name="Jordan S."/>
            <person name="Stueber K."/>
            <person name="Reinhardt R."/>
            <person name="Harder J."/>
        </authorList>
    </citation>
    <scope>NUCLEOTIDE SEQUENCE [LARGE SCALE GENOMIC DNA]</scope>
    <source>
        <strain evidence="15 16">LiM</strain>
    </source>
</reference>
<feature type="binding site" evidence="10">
    <location>
        <begin position="104"/>
        <end position="108"/>
    </location>
    <ligand>
        <name>NAD(+)</name>
        <dbReference type="ChEBI" id="CHEBI:57540"/>
    </ligand>
</feature>
<keyword evidence="7 10" id="KW-0520">NAD</keyword>
<feature type="binding site" evidence="10">
    <location>
        <position position="141"/>
    </location>
    <ligand>
        <name>NAD(+)</name>
        <dbReference type="ChEBI" id="CHEBI:57540"/>
    </ligand>
</feature>
<feature type="binding site" evidence="10">
    <location>
        <begin position="128"/>
        <end position="129"/>
    </location>
    <ligand>
        <name>NAD(+)</name>
        <dbReference type="ChEBI" id="CHEBI:57540"/>
    </ligand>
</feature>
<protein>
    <recommendedName>
        <fullName evidence="10 11">3-dehydroquinate synthase</fullName>
        <shortName evidence="10">DHQS</shortName>
        <ecNumber evidence="10 11">4.2.3.4</ecNumber>
    </recommendedName>
</protein>
<evidence type="ECO:0000313" key="15">
    <source>
        <dbReference type="EMBL" id="QAT16900.1"/>
    </source>
</evidence>